<keyword evidence="4" id="KW-1185">Reference proteome</keyword>
<proteinExistence type="predicted"/>
<feature type="chain" id="PRO_5045892424" description="DUF5666 domain-containing protein" evidence="2">
    <location>
        <begin position="21"/>
        <end position="328"/>
    </location>
</feature>
<comment type="caution">
    <text evidence="3">The sequence shown here is derived from an EMBL/GenBank/DDBJ whole genome shotgun (WGS) entry which is preliminary data.</text>
</comment>
<protein>
    <recommendedName>
        <fullName evidence="5">DUF5666 domain-containing protein</fullName>
    </recommendedName>
</protein>
<sequence>MATSVTALLALAAAGGSAAAQPDRPSPHGHAHVEHFVAQGLVAGISGGKLSVLANVLRVGHHLERGVEITVKTSEARAGGRETGSGRGPAGRAPVVGDRVVVAGWVDPARPGDGYQAQSTSVAPAPATVVVGTVATTTPPSGASSGFTLSPLGDNQGSHPGGQSRDAVEADPGSGQPNGIGVDTSGATVTVDGTSGGTLAAGDVAVVVGESEADAVAAAQVYAFSTLPALLPGVVTAVGGSTVTVTAGDGSDQGNGTPVDLTGVPVVLDGTTGRTVADLQPGDRILVVGTTAAASSAGTAAMTPSLAIAFDHADHGPVGTNGGGGGDG</sequence>
<evidence type="ECO:0008006" key="5">
    <source>
        <dbReference type="Google" id="ProtNLM"/>
    </source>
</evidence>
<feature type="region of interest" description="Disordered" evidence="1">
    <location>
        <begin position="141"/>
        <end position="189"/>
    </location>
</feature>
<organism evidence="3 4">
    <name type="scientific">Acidiferrimicrobium australe</name>
    <dbReference type="NCBI Taxonomy" id="2664430"/>
    <lineage>
        <taxon>Bacteria</taxon>
        <taxon>Bacillati</taxon>
        <taxon>Actinomycetota</taxon>
        <taxon>Acidimicrobiia</taxon>
        <taxon>Acidimicrobiales</taxon>
        <taxon>Acidimicrobiaceae</taxon>
        <taxon>Acidiferrimicrobium</taxon>
    </lineage>
</organism>
<keyword evidence="2" id="KW-0732">Signal</keyword>
<name>A0ABW9QPJ5_9ACTN</name>
<evidence type="ECO:0000256" key="1">
    <source>
        <dbReference type="SAM" id="MobiDB-lite"/>
    </source>
</evidence>
<feature type="region of interest" description="Disordered" evidence="1">
    <location>
        <begin position="74"/>
        <end position="94"/>
    </location>
</feature>
<evidence type="ECO:0000313" key="3">
    <source>
        <dbReference type="EMBL" id="MST31740.1"/>
    </source>
</evidence>
<dbReference type="EMBL" id="WJHE01000127">
    <property type="protein sequence ID" value="MST31740.1"/>
    <property type="molecule type" value="Genomic_DNA"/>
</dbReference>
<gene>
    <name evidence="3" type="ORF">GHK86_03230</name>
</gene>
<evidence type="ECO:0000256" key="2">
    <source>
        <dbReference type="SAM" id="SignalP"/>
    </source>
</evidence>
<evidence type="ECO:0000313" key="4">
    <source>
        <dbReference type="Proteomes" id="UP000437736"/>
    </source>
</evidence>
<reference evidence="3 4" key="1">
    <citation type="submission" date="2019-11" db="EMBL/GenBank/DDBJ databases">
        <title>Acidiferrimicrobium australis gen. nov., sp. nov., an acidophilic and obligately heterotrophic, member of the Actinobacteria that catalyses dissimilatory oxido- reduction of iron isolated from metal-rich acidic water in Chile.</title>
        <authorList>
            <person name="Gonzalez D."/>
            <person name="Huber K."/>
            <person name="Hedrich S."/>
            <person name="Rojas-Villalobos C."/>
            <person name="Quatrini R."/>
            <person name="Dinamarca M.A."/>
            <person name="Schwarz A."/>
            <person name="Canales C."/>
            <person name="Nancucheo I."/>
        </authorList>
    </citation>
    <scope>NUCLEOTIDE SEQUENCE [LARGE SCALE GENOMIC DNA]</scope>
    <source>
        <strain evidence="3 4">USS-CCA1</strain>
    </source>
</reference>
<accession>A0ABW9QPJ5</accession>
<dbReference type="Proteomes" id="UP000437736">
    <property type="component" value="Unassembled WGS sequence"/>
</dbReference>
<feature type="signal peptide" evidence="2">
    <location>
        <begin position="1"/>
        <end position="20"/>
    </location>
</feature>